<dbReference type="Proteomes" id="UP000789342">
    <property type="component" value="Unassembled WGS sequence"/>
</dbReference>
<name>A0A9N9HU88_9GLOM</name>
<evidence type="ECO:0000313" key="2">
    <source>
        <dbReference type="Proteomes" id="UP000789342"/>
    </source>
</evidence>
<dbReference type="OrthoDB" id="2434679at2759"/>
<dbReference type="AlphaFoldDB" id="A0A9N9HU88"/>
<comment type="caution">
    <text evidence="1">The sequence shown here is derived from an EMBL/GenBank/DDBJ whole genome shotgun (WGS) entry which is preliminary data.</text>
</comment>
<evidence type="ECO:0000313" key="1">
    <source>
        <dbReference type="EMBL" id="CAG8705340.1"/>
    </source>
</evidence>
<keyword evidence="2" id="KW-1185">Reference proteome</keyword>
<protein>
    <submittedName>
        <fullName evidence="1">3308_t:CDS:1</fullName>
    </submittedName>
</protein>
<feature type="non-terminal residue" evidence="1">
    <location>
        <position position="94"/>
    </location>
</feature>
<dbReference type="EMBL" id="CAJVPV010018072">
    <property type="protein sequence ID" value="CAG8705340.1"/>
    <property type="molecule type" value="Genomic_DNA"/>
</dbReference>
<sequence>MNFKNLFVAVMDKRINNIIESNIRAKAPISQRNKDKNPIIIKPEFPPNIKPKDLVITPDDSNSKPPRSPNAFIIYRKNFVEAAKTGGYHLPMTT</sequence>
<gene>
    <name evidence="1" type="ORF">AMORRO_LOCUS12368</name>
</gene>
<proteinExistence type="predicted"/>
<accession>A0A9N9HU88</accession>
<reference evidence="1" key="1">
    <citation type="submission" date="2021-06" db="EMBL/GenBank/DDBJ databases">
        <authorList>
            <person name="Kallberg Y."/>
            <person name="Tangrot J."/>
            <person name="Rosling A."/>
        </authorList>
    </citation>
    <scope>NUCLEOTIDE SEQUENCE</scope>
    <source>
        <strain evidence="1">CL551</strain>
    </source>
</reference>
<organism evidence="1 2">
    <name type="scientific">Acaulospora morrowiae</name>
    <dbReference type="NCBI Taxonomy" id="94023"/>
    <lineage>
        <taxon>Eukaryota</taxon>
        <taxon>Fungi</taxon>
        <taxon>Fungi incertae sedis</taxon>
        <taxon>Mucoromycota</taxon>
        <taxon>Glomeromycotina</taxon>
        <taxon>Glomeromycetes</taxon>
        <taxon>Diversisporales</taxon>
        <taxon>Acaulosporaceae</taxon>
        <taxon>Acaulospora</taxon>
    </lineage>
</organism>